<dbReference type="InterPro" id="IPR036909">
    <property type="entry name" value="Cyt_c-like_dom_sf"/>
</dbReference>
<dbReference type="InterPro" id="IPR009056">
    <property type="entry name" value="Cyt_c-like_dom"/>
</dbReference>
<evidence type="ECO:0000256" key="2">
    <source>
        <dbReference type="ARBA" id="ARBA00022617"/>
    </source>
</evidence>
<dbReference type="PANTHER" id="PTHR11961">
    <property type="entry name" value="CYTOCHROME C"/>
    <property type="match status" value="1"/>
</dbReference>
<keyword evidence="3 6" id="KW-0479">Metal-binding</keyword>
<dbReference type="Proteomes" id="UP000239434">
    <property type="component" value="Unassembled WGS sequence"/>
</dbReference>
<feature type="domain" description="Cytochrome c" evidence="8">
    <location>
        <begin position="70"/>
        <end position="173"/>
    </location>
</feature>
<dbReference type="GO" id="GO:0020037">
    <property type="term" value="F:heme binding"/>
    <property type="evidence" value="ECO:0007669"/>
    <property type="project" value="InterPro"/>
</dbReference>
<keyword evidence="10" id="KW-1185">Reference proteome</keyword>
<dbReference type="InterPro" id="IPR002327">
    <property type="entry name" value="Cyt_c_1A/1B"/>
</dbReference>
<proteinExistence type="predicted"/>
<dbReference type="Pfam" id="PF00034">
    <property type="entry name" value="Cytochrom_C"/>
    <property type="match status" value="1"/>
</dbReference>
<organism evidence="9 10">
    <name type="scientific">Phyllobacterium phragmitis</name>
    <dbReference type="NCBI Taxonomy" id="2670329"/>
    <lineage>
        <taxon>Bacteria</taxon>
        <taxon>Pseudomonadati</taxon>
        <taxon>Pseudomonadota</taxon>
        <taxon>Alphaproteobacteria</taxon>
        <taxon>Hyphomicrobiales</taxon>
        <taxon>Phyllobacteriaceae</taxon>
        <taxon>Phyllobacterium</taxon>
    </lineage>
</organism>
<feature type="compositionally biased region" description="Low complexity" evidence="7">
    <location>
        <begin position="238"/>
        <end position="263"/>
    </location>
</feature>
<sequence>MESSQSNKFIMAFLAAVFVVMSVSLFSDVIFDSPKPEKEGYFIKPLEASTGGEEKAAPVAVPIATLLQTADPKKGANVFKRCQACHTGEKGGPNKVGPDLWDIVDRPIASHPGFSYSAGMKEFAKTAKTWTYDHLNGFLTSPKNYVKGTAMGFAGDKNDAERADLIAYLRTLSDNPKPLPEAPAAAEQAAGDAAPAEGGAAQPAGEAEKPAGQAEKPAGEAEKPAENTAPAPQGEQSAPAQGEQPAAPAQPAPAQGEQPATNN</sequence>
<gene>
    <name evidence="9" type="ORF">C5748_06130</name>
</gene>
<keyword evidence="2 6" id="KW-0349">Heme</keyword>
<dbReference type="PROSITE" id="PS51007">
    <property type="entry name" value="CYTC"/>
    <property type="match status" value="1"/>
</dbReference>
<dbReference type="GO" id="GO:0046872">
    <property type="term" value="F:metal ion binding"/>
    <property type="evidence" value="ECO:0007669"/>
    <property type="project" value="UniProtKB-KW"/>
</dbReference>
<reference evidence="9 10" key="1">
    <citation type="submission" date="2018-02" db="EMBL/GenBank/DDBJ databases">
        <title>The draft genome of Phyllobacterium sp. 1N-3.</title>
        <authorList>
            <person name="Liu L."/>
            <person name="Li L."/>
            <person name="Zhang X."/>
            <person name="Wang T."/>
            <person name="Liang L."/>
        </authorList>
    </citation>
    <scope>NUCLEOTIDE SEQUENCE [LARGE SCALE GENOMIC DNA]</scope>
    <source>
        <strain evidence="9 10">1N-3</strain>
    </source>
</reference>
<feature type="compositionally biased region" description="Low complexity" evidence="7">
    <location>
        <begin position="182"/>
        <end position="216"/>
    </location>
</feature>
<dbReference type="EMBL" id="PVBR01000004">
    <property type="protein sequence ID" value="PRD44182.1"/>
    <property type="molecule type" value="Genomic_DNA"/>
</dbReference>
<keyword evidence="5 6" id="KW-0408">Iron</keyword>
<protein>
    <submittedName>
        <fullName evidence="9">Cytochrome c family protein</fullName>
    </submittedName>
</protein>
<evidence type="ECO:0000313" key="9">
    <source>
        <dbReference type="EMBL" id="PRD44182.1"/>
    </source>
</evidence>
<accession>A0A2S9IUH3</accession>
<dbReference type="PRINTS" id="PR00604">
    <property type="entry name" value="CYTCHRMECIAB"/>
</dbReference>
<keyword evidence="1" id="KW-0813">Transport</keyword>
<dbReference type="AlphaFoldDB" id="A0A2S9IUH3"/>
<evidence type="ECO:0000259" key="8">
    <source>
        <dbReference type="PROSITE" id="PS51007"/>
    </source>
</evidence>
<evidence type="ECO:0000256" key="1">
    <source>
        <dbReference type="ARBA" id="ARBA00022448"/>
    </source>
</evidence>
<comment type="caution">
    <text evidence="9">The sequence shown here is derived from an EMBL/GenBank/DDBJ whole genome shotgun (WGS) entry which is preliminary data.</text>
</comment>
<evidence type="ECO:0000313" key="10">
    <source>
        <dbReference type="Proteomes" id="UP000239434"/>
    </source>
</evidence>
<name>A0A2S9IUH3_9HYPH</name>
<dbReference type="Gene3D" id="1.10.760.10">
    <property type="entry name" value="Cytochrome c-like domain"/>
    <property type="match status" value="1"/>
</dbReference>
<feature type="region of interest" description="Disordered" evidence="7">
    <location>
        <begin position="174"/>
        <end position="263"/>
    </location>
</feature>
<evidence type="ECO:0000256" key="4">
    <source>
        <dbReference type="ARBA" id="ARBA00022982"/>
    </source>
</evidence>
<evidence type="ECO:0000256" key="7">
    <source>
        <dbReference type="SAM" id="MobiDB-lite"/>
    </source>
</evidence>
<evidence type="ECO:0000256" key="6">
    <source>
        <dbReference type="PROSITE-ProRule" id="PRU00433"/>
    </source>
</evidence>
<evidence type="ECO:0000256" key="3">
    <source>
        <dbReference type="ARBA" id="ARBA00022723"/>
    </source>
</evidence>
<dbReference type="RefSeq" id="WP_105741067.1">
    <property type="nucleotide sequence ID" value="NZ_PVBR01000004.1"/>
</dbReference>
<dbReference type="GO" id="GO:0009055">
    <property type="term" value="F:electron transfer activity"/>
    <property type="evidence" value="ECO:0007669"/>
    <property type="project" value="InterPro"/>
</dbReference>
<evidence type="ECO:0000256" key="5">
    <source>
        <dbReference type="ARBA" id="ARBA00023004"/>
    </source>
</evidence>
<dbReference type="SUPFAM" id="SSF46626">
    <property type="entry name" value="Cytochrome c"/>
    <property type="match status" value="1"/>
</dbReference>
<keyword evidence="4" id="KW-0249">Electron transport</keyword>